<dbReference type="Proteomes" id="UP000054107">
    <property type="component" value="Unassembled WGS sequence"/>
</dbReference>
<protein>
    <recommendedName>
        <fullName evidence="1">E2 ubiquitin-conjugating enzyme</fullName>
        <ecNumber evidence="1">2.3.2.23</ecNumber>
    </recommendedName>
</protein>
<evidence type="ECO:0000256" key="6">
    <source>
        <dbReference type="SAM" id="MobiDB-lite"/>
    </source>
</evidence>
<keyword evidence="4" id="KW-0833">Ubl conjugation pathway</keyword>
<dbReference type="GO" id="GO:0005524">
    <property type="term" value="F:ATP binding"/>
    <property type="evidence" value="ECO:0007669"/>
    <property type="project" value="UniProtKB-KW"/>
</dbReference>
<feature type="domain" description="UBC core" evidence="7">
    <location>
        <begin position="5"/>
        <end position="155"/>
    </location>
</feature>
<keyword evidence="2" id="KW-0808">Transferase</keyword>
<dbReference type="SMART" id="SM00212">
    <property type="entry name" value="UBCc"/>
    <property type="match status" value="1"/>
</dbReference>
<dbReference type="InterPro" id="IPR000608">
    <property type="entry name" value="UBC"/>
</dbReference>
<keyword evidence="3" id="KW-0547">Nucleotide-binding</keyword>
<dbReference type="PANTHER" id="PTHR24067">
    <property type="entry name" value="UBIQUITIN-CONJUGATING ENZYME E2"/>
    <property type="match status" value="1"/>
</dbReference>
<dbReference type="EMBL" id="LN732915">
    <property type="protein sequence ID" value="CEP16216.1"/>
    <property type="molecule type" value="Genomic_DNA"/>
</dbReference>
<gene>
    <name evidence="8" type="primary">PARPA_10465.1 scaffold 40601</name>
</gene>
<dbReference type="SUPFAM" id="SSF54495">
    <property type="entry name" value="UBC-like"/>
    <property type="match status" value="1"/>
</dbReference>
<dbReference type="CDD" id="cd23805">
    <property type="entry name" value="UBCc_UBE2T"/>
    <property type="match status" value="1"/>
</dbReference>
<accession>A0A0B7NCC3</accession>
<proteinExistence type="predicted"/>
<dbReference type="Gene3D" id="3.10.110.10">
    <property type="entry name" value="Ubiquitin Conjugating Enzyme"/>
    <property type="match status" value="1"/>
</dbReference>
<feature type="region of interest" description="Disordered" evidence="6">
    <location>
        <begin position="163"/>
        <end position="233"/>
    </location>
</feature>
<organism evidence="8 9">
    <name type="scientific">Parasitella parasitica</name>
    <dbReference type="NCBI Taxonomy" id="35722"/>
    <lineage>
        <taxon>Eukaryota</taxon>
        <taxon>Fungi</taxon>
        <taxon>Fungi incertae sedis</taxon>
        <taxon>Mucoromycota</taxon>
        <taxon>Mucoromycotina</taxon>
        <taxon>Mucoromycetes</taxon>
        <taxon>Mucorales</taxon>
        <taxon>Mucorineae</taxon>
        <taxon>Mucoraceae</taxon>
        <taxon>Parasitella</taxon>
    </lineage>
</organism>
<evidence type="ECO:0000256" key="2">
    <source>
        <dbReference type="ARBA" id="ARBA00022679"/>
    </source>
</evidence>
<dbReference type="AlphaFoldDB" id="A0A0B7NCC3"/>
<dbReference type="Pfam" id="PF00179">
    <property type="entry name" value="UQ_con"/>
    <property type="match status" value="1"/>
</dbReference>
<evidence type="ECO:0000313" key="8">
    <source>
        <dbReference type="EMBL" id="CEP16216.1"/>
    </source>
</evidence>
<evidence type="ECO:0000256" key="5">
    <source>
        <dbReference type="ARBA" id="ARBA00022840"/>
    </source>
</evidence>
<sequence>MTSQILNNRLQKEIMVLERDPPPGVNCYPKDDDLTKLEAYIKGPPETPYEQGLFKLNVQIPNNYPFEPPQIRFLTRIYHPNIDDAGRICADILKKGEHGSWRPSLNLRTTLLSLSQLLANPNPDDPLDAEIAREYQIDLPTFNQKALEYTLKFANEEAVMSSTAAEQEESKVKQVEQNDVNEEAVSKAKPKLSLSLSKKKSSTIDSSQSTSSQSSLSNAKSPSQKRMSPLENSQGLEIALKKLKTLKETESPNADISKEEASSSNDQTLSTEPACAIKSKHFSSSNNTGLSKSTSILIPKQKPIKEVQVNVIKQTLANNTPQEQQQDTKRTLNKEIIILSDDEEDVAILHSFQLSRKTNRTKLSLSKRRK</sequence>
<dbReference type="FunFam" id="3.10.110.10:FF:000060">
    <property type="entry name" value="Ubiquitin conjugating enzyme (UbcB)"/>
    <property type="match status" value="1"/>
</dbReference>
<name>A0A0B7NCC3_9FUNG</name>
<keyword evidence="5" id="KW-0067">ATP-binding</keyword>
<dbReference type="OrthoDB" id="9978460at2759"/>
<dbReference type="EC" id="2.3.2.23" evidence="1"/>
<evidence type="ECO:0000259" key="7">
    <source>
        <dbReference type="PROSITE" id="PS50127"/>
    </source>
</evidence>
<feature type="region of interest" description="Disordered" evidence="6">
    <location>
        <begin position="249"/>
        <end position="270"/>
    </location>
</feature>
<keyword evidence="9" id="KW-1185">Reference proteome</keyword>
<feature type="compositionally biased region" description="Basic and acidic residues" evidence="6">
    <location>
        <begin position="249"/>
        <end position="261"/>
    </location>
</feature>
<dbReference type="STRING" id="35722.A0A0B7NCC3"/>
<dbReference type="InterPro" id="IPR016135">
    <property type="entry name" value="UBQ-conjugating_enzyme/RWD"/>
</dbReference>
<dbReference type="InterPro" id="IPR050113">
    <property type="entry name" value="Ub_conjugating_enzyme"/>
</dbReference>
<evidence type="ECO:0000256" key="4">
    <source>
        <dbReference type="ARBA" id="ARBA00022786"/>
    </source>
</evidence>
<evidence type="ECO:0000256" key="1">
    <source>
        <dbReference type="ARBA" id="ARBA00012486"/>
    </source>
</evidence>
<dbReference type="PROSITE" id="PS50127">
    <property type="entry name" value="UBC_2"/>
    <property type="match status" value="1"/>
</dbReference>
<evidence type="ECO:0000313" key="9">
    <source>
        <dbReference type="Proteomes" id="UP000054107"/>
    </source>
</evidence>
<reference evidence="8 9" key="1">
    <citation type="submission" date="2014-09" db="EMBL/GenBank/DDBJ databases">
        <authorList>
            <person name="Ellenberger Sabrina"/>
        </authorList>
    </citation>
    <scope>NUCLEOTIDE SEQUENCE [LARGE SCALE GENOMIC DNA]</scope>
    <source>
        <strain evidence="8 9">CBS 412.66</strain>
    </source>
</reference>
<feature type="compositionally biased region" description="Low complexity" evidence="6">
    <location>
        <begin position="203"/>
        <end position="225"/>
    </location>
</feature>
<evidence type="ECO:0000256" key="3">
    <source>
        <dbReference type="ARBA" id="ARBA00022741"/>
    </source>
</evidence>
<dbReference type="GO" id="GO:0061631">
    <property type="term" value="F:ubiquitin conjugating enzyme activity"/>
    <property type="evidence" value="ECO:0007669"/>
    <property type="project" value="UniProtKB-EC"/>
</dbReference>